<evidence type="ECO:0008006" key="3">
    <source>
        <dbReference type="Google" id="ProtNLM"/>
    </source>
</evidence>
<dbReference type="Gene3D" id="2.60.120.290">
    <property type="entry name" value="Spermadhesin, CUB domain"/>
    <property type="match status" value="1"/>
</dbReference>
<dbReference type="Proteomes" id="UP000024635">
    <property type="component" value="Unassembled WGS sequence"/>
</dbReference>
<organism evidence="1 2">
    <name type="scientific">Ancylostoma ceylanicum</name>
    <dbReference type="NCBI Taxonomy" id="53326"/>
    <lineage>
        <taxon>Eukaryota</taxon>
        <taxon>Metazoa</taxon>
        <taxon>Ecdysozoa</taxon>
        <taxon>Nematoda</taxon>
        <taxon>Chromadorea</taxon>
        <taxon>Rhabditida</taxon>
        <taxon>Rhabditina</taxon>
        <taxon>Rhabditomorpha</taxon>
        <taxon>Strongyloidea</taxon>
        <taxon>Ancylostomatidae</taxon>
        <taxon>Ancylostomatinae</taxon>
        <taxon>Ancylostoma</taxon>
    </lineage>
</organism>
<dbReference type="InterPro" id="IPR035914">
    <property type="entry name" value="Sperma_CUB_dom_sf"/>
</dbReference>
<name>A0A016WKM9_9BILA</name>
<accession>A0A016WKM9</accession>
<keyword evidence="2" id="KW-1185">Reference proteome</keyword>
<gene>
    <name evidence="1" type="primary">Acey_s0638.g963</name>
    <name evidence="1" type="ORF">Y032_0638g963</name>
</gene>
<dbReference type="SUPFAM" id="SSF49854">
    <property type="entry name" value="Spermadhesin, CUB domain"/>
    <property type="match status" value="1"/>
</dbReference>
<dbReference type="AlphaFoldDB" id="A0A016WKM9"/>
<sequence length="154" mass="17570">MKEKEDFEICYYWIESPPNTQIEVRIDKISGNYAVDGCKYFGVEIKSQKDQKASGYRFCAYEDEDVTLLSHSNRVPVMIYSREGQTEVTIQYRYVTDGKPGPKPTKATKRPGVTLPKGFRCADKPTCEILGADYCNTLDEDLRLSMCPKMCGYC</sequence>
<dbReference type="EMBL" id="JARK01000238">
    <property type="protein sequence ID" value="EYC39842.1"/>
    <property type="molecule type" value="Genomic_DNA"/>
</dbReference>
<proteinExistence type="predicted"/>
<dbReference type="OrthoDB" id="5863735at2759"/>
<protein>
    <recommendedName>
        <fullName evidence="3">ShKT domain-containing protein</fullName>
    </recommendedName>
</protein>
<evidence type="ECO:0000313" key="1">
    <source>
        <dbReference type="EMBL" id="EYC39842.1"/>
    </source>
</evidence>
<reference evidence="2" key="1">
    <citation type="journal article" date="2015" name="Nat. Genet.">
        <title>The genome and transcriptome of the zoonotic hookworm Ancylostoma ceylanicum identify infection-specific gene families.</title>
        <authorList>
            <person name="Schwarz E.M."/>
            <person name="Hu Y."/>
            <person name="Antoshechkin I."/>
            <person name="Miller M.M."/>
            <person name="Sternberg P.W."/>
            <person name="Aroian R.V."/>
        </authorList>
    </citation>
    <scope>NUCLEOTIDE SEQUENCE</scope>
    <source>
        <strain evidence="2">HY135</strain>
    </source>
</reference>
<evidence type="ECO:0000313" key="2">
    <source>
        <dbReference type="Proteomes" id="UP000024635"/>
    </source>
</evidence>
<comment type="caution">
    <text evidence="1">The sequence shown here is derived from an EMBL/GenBank/DDBJ whole genome shotgun (WGS) entry which is preliminary data.</text>
</comment>